<protein>
    <recommendedName>
        <fullName evidence="10">Wee1-like protein kinase</fullName>
        <ecNumber evidence="1">2.7.10.2</ecNumber>
    </recommendedName>
</protein>
<sequence length="631" mass="70089">MNAANHLIKYLKGSPGKGIMLPKVQDFSINAFADANWGSYLDTRRSVTGFCVFLGNSLVSWKSKKQQTVARSSAEAEYQALTVTTWLVLLCAYDSDARVVGESISSSSFGEYYVIEEARGHEVPSPCPGVASFGAVLKALFKINVSTPTCSSFKRGVGVSRLKWGTFHNVVQLGKVSLAPLQLHRSSSSAACFQNLPESEAPSTVNVSDALPSSSSNFEDRDFILSQDFFCTPDYITPDNQNLLNGVDSNKECIPCPKSPEKINTVKTKRKIHENVLVRPLSPSLSGCEQVVELGNDTFGSDDVDMEKETMAMPKKESYVSQSAVALRCRVMPPPCMKNPYLGDASDVGVDPFGNQRTKCAGFFPALFSGDGLSRYHTDFHEIKLIGTGNFSRVFKVLKRIDGCLYAVKQSTRPLNQDTERRRALMEVQALAALGSHENIVGYYTSWFENEQLYIQMELCDCSLSMGTYSHPFSEVDALRALYQIAKALLFVHEKGIAHLDVKPDNIYIKDGVYKLGDFGCVTLLDKSLPIEEGDARYMPQEILNERYDYLDKVDIFSLGAAIYEIVRGFTLPETHFMNLKEGKLPLLPGHSLQFQNLIKAMVDPNPTRRPSAREVLENPIFDKVRTHKQS</sequence>
<evidence type="ECO:0000256" key="11">
    <source>
        <dbReference type="PROSITE-ProRule" id="PRU10141"/>
    </source>
</evidence>
<dbReference type="EMBL" id="SSTD01007927">
    <property type="protein sequence ID" value="TYK18102.1"/>
    <property type="molecule type" value="Genomic_DNA"/>
</dbReference>
<dbReference type="CDD" id="cd09272">
    <property type="entry name" value="RNase_HI_RT_Ty1"/>
    <property type="match status" value="1"/>
</dbReference>
<evidence type="ECO:0000256" key="9">
    <source>
        <dbReference type="ARBA" id="ARBA00037982"/>
    </source>
</evidence>
<evidence type="ECO:0000256" key="2">
    <source>
        <dbReference type="ARBA" id="ARBA00022679"/>
    </source>
</evidence>
<dbReference type="Gene3D" id="3.30.200.20">
    <property type="entry name" value="Phosphorylase Kinase, domain 1"/>
    <property type="match status" value="1"/>
</dbReference>
<comment type="similarity">
    <text evidence="9">Belongs to the protein kinase superfamily. Ser/Thr protein kinase family. GCN2 subfamily.</text>
</comment>
<dbReference type="GO" id="GO:0004715">
    <property type="term" value="F:non-membrane spanning protein tyrosine kinase activity"/>
    <property type="evidence" value="ECO:0007669"/>
    <property type="project" value="UniProtKB-EC"/>
</dbReference>
<dbReference type="FunFam" id="1.10.510.10:FF:000531">
    <property type="entry name" value="Wee1-like protein kinase"/>
    <property type="match status" value="1"/>
</dbReference>
<evidence type="ECO:0000256" key="6">
    <source>
        <dbReference type="ARBA" id="ARBA00022840"/>
    </source>
</evidence>
<evidence type="ECO:0000256" key="3">
    <source>
        <dbReference type="ARBA" id="ARBA00022723"/>
    </source>
</evidence>
<keyword evidence="6 11" id="KW-0067">ATP-binding</keyword>
<dbReference type="InterPro" id="IPR050339">
    <property type="entry name" value="CC_SR_Kinase"/>
</dbReference>
<dbReference type="InterPro" id="IPR017441">
    <property type="entry name" value="Protein_kinase_ATP_BS"/>
</dbReference>
<evidence type="ECO:0000256" key="10">
    <source>
        <dbReference type="ARBA" id="ARBA00067836"/>
    </source>
</evidence>
<dbReference type="InterPro" id="IPR011009">
    <property type="entry name" value="Kinase-like_dom_sf"/>
</dbReference>
<dbReference type="GO" id="GO:0005524">
    <property type="term" value="F:ATP binding"/>
    <property type="evidence" value="ECO:0007669"/>
    <property type="project" value="UniProtKB-UniRule"/>
</dbReference>
<dbReference type="FunFam" id="3.30.200.20:FF:000356">
    <property type="entry name" value="WEE protein kinase"/>
    <property type="match status" value="1"/>
</dbReference>
<dbReference type="Pfam" id="PF00069">
    <property type="entry name" value="Pkinase"/>
    <property type="match status" value="1"/>
</dbReference>
<evidence type="ECO:0000313" key="13">
    <source>
        <dbReference type="EMBL" id="TYK18102.1"/>
    </source>
</evidence>
<evidence type="ECO:0000256" key="7">
    <source>
        <dbReference type="ARBA" id="ARBA00022842"/>
    </source>
</evidence>
<organism evidence="13 14">
    <name type="scientific">Cucumis melo var. makuwa</name>
    <name type="common">Oriental melon</name>
    <dbReference type="NCBI Taxonomy" id="1194695"/>
    <lineage>
        <taxon>Eukaryota</taxon>
        <taxon>Viridiplantae</taxon>
        <taxon>Streptophyta</taxon>
        <taxon>Embryophyta</taxon>
        <taxon>Tracheophyta</taxon>
        <taxon>Spermatophyta</taxon>
        <taxon>Magnoliopsida</taxon>
        <taxon>eudicotyledons</taxon>
        <taxon>Gunneridae</taxon>
        <taxon>Pentapetalae</taxon>
        <taxon>rosids</taxon>
        <taxon>fabids</taxon>
        <taxon>Cucurbitales</taxon>
        <taxon>Cucurbitaceae</taxon>
        <taxon>Benincaseae</taxon>
        <taxon>Cucumis</taxon>
    </lineage>
</organism>
<feature type="binding site" evidence="11">
    <location>
        <position position="409"/>
    </location>
    <ligand>
        <name>ATP</name>
        <dbReference type="ChEBI" id="CHEBI:30616"/>
    </ligand>
</feature>
<accession>A0A5D3D2H5</accession>
<dbReference type="PANTHER" id="PTHR11042:SF185">
    <property type="entry name" value="WEE1-LIKE PROTEIN KINASE"/>
    <property type="match status" value="1"/>
</dbReference>
<dbReference type="GO" id="GO:0005634">
    <property type="term" value="C:nucleus"/>
    <property type="evidence" value="ECO:0007669"/>
    <property type="project" value="TreeGrafter"/>
</dbReference>
<evidence type="ECO:0000256" key="4">
    <source>
        <dbReference type="ARBA" id="ARBA00022741"/>
    </source>
</evidence>
<dbReference type="PANTHER" id="PTHR11042">
    <property type="entry name" value="EUKARYOTIC TRANSLATION INITIATION FACTOR 2-ALPHA KINASE EIF2-ALPHA KINASE -RELATED"/>
    <property type="match status" value="1"/>
</dbReference>
<keyword evidence="8" id="KW-0829">Tyrosine-protein kinase</keyword>
<evidence type="ECO:0000313" key="14">
    <source>
        <dbReference type="Proteomes" id="UP000321947"/>
    </source>
</evidence>
<dbReference type="EC" id="2.7.10.2" evidence="1"/>
<comment type="caution">
    <text evidence="13">The sequence shown here is derived from an EMBL/GenBank/DDBJ whole genome shotgun (WGS) entry which is preliminary data.</text>
</comment>
<evidence type="ECO:0000259" key="12">
    <source>
        <dbReference type="PROSITE" id="PS50011"/>
    </source>
</evidence>
<dbReference type="PROSITE" id="PS00107">
    <property type="entry name" value="PROTEIN_KINASE_ATP"/>
    <property type="match status" value="1"/>
</dbReference>
<evidence type="ECO:0000256" key="1">
    <source>
        <dbReference type="ARBA" id="ARBA00011903"/>
    </source>
</evidence>
<dbReference type="PROSITE" id="PS00108">
    <property type="entry name" value="PROTEIN_KINASE_ST"/>
    <property type="match status" value="1"/>
</dbReference>
<dbReference type="PROSITE" id="PS50011">
    <property type="entry name" value="PROTEIN_KINASE_DOM"/>
    <property type="match status" value="1"/>
</dbReference>
<keyword evidence="4 11" id="KW-0547">Nucleotide-binding</keyword>
<dbReference type="InterPro" id="IPR008271">
    <property type="entry name" value="Ser/Thr_kinase_AS"/>
</dbReference>
<dbReference type="InterPro" id="IPR000719">
    <property type="entry name" value="Prot_kinase_dom"/>
</dbReference>
<proteinExistence type="inferred from homology"/>
<keyword evidence="2" id="KW-0808">Transferase</keyword>
<dbReference type="Proteomes" id="UP000321947">
    <property type="component" value="Unassembled WGS sequence"/>
</dbReference>
<evidence type="ECO:0000256" key="5">
    <source>
        <dbReference type="ARBA" id="ARBA00022777"/>
    </source>
</evidence>
<dbReference type="SUPFAM" id="SSF56112">
    <property type="entry name" value="Protein kinase-like (PK-like)"/>
    <property type="match status" value="1"/>
</dbReference>
<keyword evidence="7" id="KW-0460">Magnesium</keyword>
<reference evidence="13 14" key="1">
    <citation type="submission" date="2019-08" db="EMBL/GenBank/DDBJ databases">
        <title>Draft genome sequences of two oriental melons (Cucumis melo L. var makuwa).</title>
        <authorList>
            <person name="Kwon S.-Y."/>
        </authorList>
    </citation>
    <scope>NUCLEOTIDE SEQUENCE [LARGE SCALE GENOMIC DNA]</scope>
    <source>
        <strain evidence="14">cv. Chang Bougi</strain>
        <tissue evidence="13">Leaf</tissue>
    </source>
</reference>
<keyword evidence="3" id="KW-0479">Metal-binding</keyword>
<feature type="domain" description="Protein kinase" evidence="12">
    <location>
        <begin position="380"/>
        <end position="622"/>
    </location>
</feature>
<dbReference type="GO" id="GO:0046872">
    <property type="term" value="F:metal ion binding"/>
    <property type="evidence" value="ECO:0007669"/>
    <property type="project" value="UniProtKB-KW"/>
</dbReference>
<dbReference type="Gene3D" id="1.10.510.10">
    <property type="entry name" value="Transferase(Phosphotransferase) domain 1"/>
    <property type="match status" value="1"/>
</dbReference>
<dbReference type="GO" id="GO:0005737">
    <property type="term" value="C:cytoplasm"/>
    <property type="evidence" value="ECO:0007669"/>
    <property type="project" value="TreeGrafter"/>
</dbReference>
<name>A0A5D3D2H5_CUCMM</name>
<keyword evidence="5 13" id="KW-0418">Kinase</keyword>
<gene>
    <name evidence="13" type="ORF">E5676_scaffold411G00240</name>
</gene>
<evidence type="ECO:0000256" key="8">
    <source>
        <dbReference type="ARBA" id="ARBA00023137"/>
    </source>
</evidence>
<dbReference type="SMART" id="SM00220">
    <property type="entry name" value="S_TKc"/>
    <property type="match status" value="1"/>
</dbReference>
<dbReference type="AlphaFoldDB" id="A0A5D3D2H5"/>